<feature type="domain" description="HTH LytTR-type" evidence="2">
    <location>
        <begin position="227"/>
        <end position="328"/>
    </location>
</feature>
<keyword evidence="4" id="KW-1185">Reference proteome</keyword>
<protein>
    <submittedName>
        <fullName evidence="3">LytTR family transcriptional regulator</fullName>
    </submittedName>
</protein>
<dbReference type="EMBL" id="RQJO01000008">
    <property type="protein sequence ID" value="RRB04435.1"/>
    <property type="molecule type" value="Genomic_DNA"/>
</dbReference>
<evidence type="ECO:0000256" key="1">
    <source>
        <dbReference type="SAM" id="Phobius"/>
    </source>
</evidence>
<dbReference type="InterPro" id="IPR007492">
    <property type="entry name" value="LytTR_DNA-bd_dom"/>
</dbReference>
<dbReference type="SMART" id="SM00850">
    <property type="entry name" value="LytTR"/>
    <property type="match status" value="1"/>
</dbReference>
<keyword evidence="1" id="KW-1133">Transmembrane helix</keyword>
<evidence type="ECO:0000313" key="4">
    <source>
        <dbReference type="Proteomes" id="UP000271925"/>
    </source>
</evidence>
<keyword evidence="1" id="KW-0472">Membrane</keyword>
<dbReference type="GO" id="GO:0003677">
    <property type="term" value="F:DNA binding"/>
    <property type="evidence" value="ECO:0007669"/>
    <property type="project" value="InterPro"/>
</dbReference>
<dbReference type="Gene3D" id="2.40.50.1020">
    <property type="entry name" value="LytTr DNA-binding domain"/>
    <property type="match status" value="1"/>
</dbReference>
<feature type="transmembrane region" description="Helical" evidence="1">
    <location>
        <begin position="70"/>
        <end position="93"/>
    </location>
</feature>
<proteinExistence type="predicted"/>
<evidence type="ECO:0000313" key="3">
    <source>
        <dbReference type="EMBL" id="RRB04435.1"/>
    </source>
</evidence>
<dbReference type="OrthoDB" id="1187461at2"/>
<sequence length="342" mass="39217">MKPFFLPSLNQKNASEPIKVPLTLKTIQRFWLMAFLLGIVCGFRIINIYITNFEFKKAVATRYGGWDVLAFMEIMGGVVPELVTLYGLQKLLLFYHRLIPIRSVQLTPFGVVRYYLSLLPVLLAVFFIISPFTQTVRYFLEIPIKHGFDALNFNDYVNAYLIGPYRRPKIVATYLLMIPFLGYCMVSISLVRDFFVWRDQQKKPQTGEEQLKAGSDYASSLTVQSNQGQTALRCSEVALITSDSPNCLVHHPQGTYKLCHKTLTEVEATLDPELFFRVNRGGLVNRAFVNGYVHVGNNNYIVNLKPPFQHQTVSLSRTRLSEFRHWLQFAIPHPVPQSEQVL</sequence>
<feature type="transmembrane region" description="Helical" evidence="1">
    <location>
        <begin position="114"/>
        <end position="133"/>
    </location>
</feature>
<comment type="caution">
    <text evidence="3">The sequence shown here is derived from an EMBL/GenBank/DDBJ whole genome shotgun (WGS) entry which is preliminary data.</text>
</comment>
<organism evidence="3 4">
    <name type="scientific">Larkinella rosea</name>
    <dbReference type="NCBI Taxonomy" id="2025312"/>
    <lineage>
        <taxon>Bacteria</taxon>
        <taxon>Pseudomonadati</taxon>
        <taxon>Bacteroidota</taxon>
        <taxon>Cytophagia</taxon>
        <taxon>Cytophagales</taxon>
        <taxon>Spirosomataceae</taxon>
        <taxon>Larkinella</taxon>
    </lineage>
</organism>
<name>A0A3P1BTJ2_9BACT</name>
<feature type="transmembrane region" description="Helical" evidence="1">
    <location>
        <begin position="171"/>
        <end position="195"/>
    </location>
</feature>
<keyword evidence="1" id="KW-0812">Transmembrane</keyword>
<feature type="transmembrane region" description="Helical" evidence="1">
    <location>
        <begin position="30"/>
        <end position="50"/>
    </location>
</feature>
<dbReference type="Proteomes" id="UP000271925">
    <property type="component" value="Unassembled WGS sequence"/>
</dbReference>
<reference evidence="3 4" key="1">
    <citation type="submission" date="2018-11" db="EMBL/GenBank/DDBJ databases">
        <authorList>
            <person name="Zhou Z."/>
            <person name="Wang G."/>
        </authorList>
    </citation>
    <scope>NUCLEOTIDE SEQUENCE [LARGE SCALE GENOMIC DNA]</scope>
    <source>
        <strain evidence="3 4">KCTC52004</strain>
    </source>
</reference>
<gene>
    <name evidence="3" type="ORF">EHT25_13125</name>
</gene>
<accession>A0A3P1BTJ2</accession>
<evidence type="ECO:0000259" key="2">
    <source>
        <dbReference type="SMART" id="SM00850"/>
    </source>
</evidence>
<dbReference type="AlphaFoldDB" id="A0A3P1BTJ2"/>
<dbReference type="Pfam" id="PF04397">
    <property type="entry name" value="LytTR"/>
    <property type="match status" value="1"/>
</dbReference>